<feature type="domain" description="MacB-like periplasmic core" evidence="9">
    <location>
        <begin position="23"/>
        <end position="250"/>
    </location>
</feature>
<dbReference type="RefSeq" id="WP_236957190.1">
    <property type="nucleotide sequence ID" value="NZ_JAETXX010000001.1"/>
</dbReference>
<keyword evidence="5 7" id="KW-0472">Membrane</keyword>
<dbReference type="InterPro" id="IPR003838">
    <property type="entry name" value="ABC3_permease_C"/>
</dbReference>
<feature type="transmembrane region" description="Helical" evidence="7">
    <location>
        <begin position="290"/>
        <end position="312"/>
    </location>
</feature>
<evidence type="ECO:0000259" key="8">
    <source>
        <dbReference type="Pfam" id="PF02687"/>
    </source>
</evidence>
<protein>
    <submittedName>
        <fullName evidence="10">ABC transporter permease</fullName>
    </submittedName>
</protein>
<evidence type="ECO:0000313" key="11">
    <source>
        <dbReference type="Proteomes" id="UP000829517"/>
    </source>
</evidence>
<keyword evidence="3 7" id="KW-0812">Transmembrane</keyword>
<keyword evidence="4 7" id="KW-1133">Transmembrane helix</keyword>
<sequence length="418" mass="46297">MGIFDRDLWTEVFSTLTKNMLRTFLTTLGVIFAIVILILLLGATNGMSNGFNKIFAGTATNSMFMWTQNTSMAYKGFERGRPIDFTLEDVDLIKKQVSEVDIIAPRIQLGDFGGTATVIRNGRTSGSGVYGDYPSIDLVSKKRIVEGRFINHNDIEESKKVCVIGVDAYKLLFDKGEKAIGKSVKINGIYFSVVGIYKKNDNINFEGENSIFVPFTTFQKAFNSGNKIGWMAILVDPDKEVAVAENKIKTILKRKYSIHPDDIRAIGSFDFSEIFKGISAFTFVLQGFSFFVGIFTLLAGVIAVSNILLITVKERTNEIGVRRALGATPKIIKRQIILESIVLTTFAGLVGFVISVAALHFLDYKFGNSDEFPFVNPTVSIPQILFSFILMISLSVLIGLIPANRAVKIKPIEALREE</sequence>
<evidence type="ECO:0000256" key="6">
    <source>
        <dbReference type="ARBA" id="ARBA00038076"/>
    </source>
</evidence>
<evidence type="ECO:0000256" key="3">
    <source>
        <dbReference type="ARBA" id="ARBA00022692"/>
    </source>
</evidence>
<evidence type="ECO:0000256" key="5">
    <source>
        <dbReference type="ARBA" id="ARBA00023136"/>
    </source>
</evidence>
<dbReference type="InterPro" id="IPR050250">
    <property type="entry name" value="Macrolide_Exporter_MacB"/>
</dbReference>
<dbReference type="Proteomes" id="UP000829517">
    <property type="component" value="Unassembled WGS sequence"/>
</dbReference>
<dbReference type="PANTHER" id="PTHR30572">
    <property type="entry name" value="MEMBRANE COMPONENT OF TRANSPORTER-RELATED"/>
    <property type="match status" value="1"/>
</dbReference>
<accession>A0ABS9IYF9</accession>
<evidence type="ECO:0000256" key="4">
    <source>
        <dbReference type="ARBA" id="ARBA00022989"/>
    </source>
</evidence>
<keyword evidence="11" id="KW-1185">Reference proteome</keyword>
<evidence type="ECO:0000256" key="2">
    <source>
        <dbReference type="ARBA" id="ARBA00022475"/>
    </source>
</evidence>
<dbReference type="InterPro" id="IPR025857">
    <property type="entry name" value="MacB_PCD"/>
</dbReference>
<keyword evidence="2" id="KW-1003">Cell membrane</keyword>
<dbReference type="EMBL" id="JAETXX010000001">
    <property type="protein sequence ID" value="MCF8713214.1"/>
    <property type="molecule type" value="Genomic_DNA"/>
</dbReference>
<feature type="domain" description="ABC3 transporter permease C-terminal" evidence="8">
    <location>
        <begin position="291"/>
        <end position="411"/>
    </location>
</feature>
<comment type="similarity">
    <text evidence="6">Belongs to the ABC-4 integral membrane protein family.</text>
</comment>
<reference evidence="10 11" key="1">
    <citation type="submission" date="2021-01" db="EMBL/GenBank/DDBJ databases">
        <title>Genome sequencing of Joostella atrarenae M1-2 (= KCTC 23194).</title>
        <authorList>
            <person name="Zakaria M.R."/>
            <person name="Lam M.Q."/>
            <person name="Chong C.S."/>
        </authorList>
    </citation>
    <scope>NUCLEOTIDE SEQUENCE [LARGE SCALE GENOMIC DNA]</scope>
    <source>
        <strain evidence="10 11">M1-2</strain>
    </source>
</reference>
<dbReference type="Pfam" id="PF12704">
    <property type="entry name" value="MacB_PCD"/>
    <property type="match status" value="1"/>
</dbReference>
<organism evidence="10 11">
    <name type="scientific">Joostella atrarenae</name>
    <dbReference type="NCBI Taxonomy" id="679257"/>
    <lineage>
        <taxon>Bacteria</taxon>
        <taxon>Pseudomonadati</taxon>
        <taxon>Bacteroidota</taxon>
        <taxon>Flavobacteriia</taxon>
        <taxon>Flavobacteriales</taxon>
        <taxon>Flavobacteriaceae</taxon>
        <taxon>Joostella</taxon>
    </lineage>
</organism>
<proteinExistence type="inferred from homology"/>
<feature type="transmembrane region" description="Helical" evidence="7">
    <location>
        <begin position="20"/>
        <end position="43"/>
    </location>
</feature>
<evidence type="ECO:0000313" key="10">
    <source>
        <dbReference type="EMBL" id="MCF8713214.1"/>
    </source>
</evidence>
<gene>
    <name evidence="10" type="ORF">JM658_00090</name>
</gene>
<comment type="subcellular location">
    <subcellularLocation>
        <location evidence="1">Cell membrane</location>
        <topology evidence="1">Multi-pass membrane protein</topology>
    </subcellularLocation>
</comment>
<evidence type="ECO:0000256" key="7">
    <source>
        <dbReference type="SAM" id="Phobius"/>
    </source>
</evidence>
<dbReference type="Pfam" id="PF02687">
    <property type="entry name" value="FtsX"/>
    <property type="match status" value="1"/>
</dbReference>
<evidence type="ECO:0000259" key="9">
    <source>
        <dbReference type="Pfam" id="PF12704"/>
    </source>
</evidence>
<comment type="caution">
    <text evidence="10">The sequence shown here is derived from an EMBL/GenBank/DDBJ whole genome shotgun (WGS) entry which is preliminary data.</text>
</comment>
<evidence type="ECO:0000256" key="1">
    <source>
        <dbReference type="ARBA" id="ARBA00004651"/>
    </source>
</evidence>
<feature type="transmembrane region" description="Helical" evidence="7">
    <location>
        <begin position="381"/>
        <end position="401"/>
    </location>
</feature>
<dbReference type="PANTHER" id="PTHR30572:SF4">
    <property type="entry name" value="ABC TRANSPORTER PERMEASE YTRF"/>
    <property type="match status" value="1"/>
</dbReference>
<name>A0ABS9IYF9_9FLAO</name>
<feature type="transmembrane region" description="Helical" evidence="7">
    <location>
        <begin position="336"/>
        <end position="361"/>
    </location>
</feature>